<gene>
    <name evidence="2" type="ORF">SCLTRI_LOCUS9918</name>
</gene>
<sequence>MVSNTFYEGTRAEFVHALRILNAKFQALECNPVFKFATSISNDGMNGSDSDTSSVTSNSSATTDSSTFTNLTKEGDLEPLPLWNQISFPMERIIERVPWEEFIAYWKRQVWYDEEKLWTEFGLRTLKPCVETEEQHKYNKVMRCITCNTQLCESCAQSITNHIHGYTRADQEHAIPAPRVSYPCDLDGCKDMP</sequence>
<proteinExistence type="predicted"/>
<evidence type="ECO:0000313" key="2">
    <source>
        <dbReference type="EMBL" id="CAD6453316.1"/>
    </source>
</evidence>
<evidence type="ECO:0000256" key="1">
    <source>
        <dbReference type="SAM" id="MobiDB-lite"/>
    </source>
</evidence>
<dbReference type="Proteomes" id="UP000624404">
    <property type="component" value="Unassembled WGS sequence"/>
</dbReference>
<name>A0A8H2W4W6_9HELO</name>
<dbReference type="EMBL" id="CAJHIA010000036">
    <property type="protein sequence ID" value="CAD6453316.1"/>
    <property type="molecule type" value="Genomic_DNA"/>
</dbReference>
<evidence type="ECO:0000313" key="3">
    <source>
        <dbReference type="Proteomes" id="UP000624404"/>
    </source>
</evidence>
<comment type="caution">
    <text evidence="2">The sequence shown here is derived from an EMBL/GenBank/DDBJ whole genome shotgun (WGS) entry which is preliminary data.</text>
</comment>
<dbReference type="OrthoDB" id="10418041at2759"/>
<keyword evidence="3" id="KW-1185">Reference proteome</keyword>
<dbReference type="AlphaFoldDB" id="A0A8H2W4W6"/>
<feature type="compositionally biased region" description="Low complexity" evidence="1">
    <location>
        <begin position="48"/>
        <end position="69"/>
    </location>
</feature>
<accession>A0A8H2W4W6</accession>
<protein>
    <submittedName>
        <fullName evidence="2">Bfd5c576-1ffb-4676-bfb7-cc708ea3e183</fullName>
    </submittedName>
</protein>
<organism evidence="2 3">
    <name type="scientific">Sclerotinia trifoliorum</name>
    <dbReference type="NCBI Taxonomy" id="28548"/>
    <lineage>
        <taxon>Eukaryota</taxon>
        <taxon>Fungi</taxon>
        <taxon>Dikarya</taxon>
        <taxon>Ascomycota</taxon>
        <taxon>Pezizomycotina</taxon>
        <taxon>Leotiomycetes</taxon>
        <taxon>Helotiales</taxon>
        <taxon>Sclerotiniaceae</taxon>
        <taxon>Sclerotinia</taxon>
    </lineage>
</organism>
<feature type="region of interest" description="Disordered" evidence="1">
    <location>
        <begin position="47"/>
        <end position="70"/>
    </location>
</feature>
<reference evidence="2" key="1">
    <citation type="submission" date="2020-10" db="EMBL/GenBank/DDBJ databases">
        <authorList>
            <person name="Kusch S."/>
        </authorList>
    </citation>
    <scope>NUCLEOTIDE SEQUENCE</scope>
    <source>
        <strain evidence="2">SwB9</strain>
    </source>
</reference>